<evidence type="ECO:0000313" key="11">
    <source>
        <dbReference type="Proteomes" id="UP000244309"/>
    </source>
</evidence>
<dbReference type="GO" id="GO:0000981">
    <property type="term" value="F:DNA-binding transcription factor activity, RNA polymerase II-specific"/>
    <property type="evidence" value="ECO:0007669"/>
    <property type="project" value="InterPro"/>
</dbReference>
<dbReference type="PANTHER" id="PTHR40626:SF11">
    <property type="entry name" value="ZINC FINGER PROTEIN YPR022C"/>
    <property type="match status" value="1"/>
</dbReference>
<sequence length="1089" mass="124443">MVKTEPVHEDDSVRKKKRRNLGQFPCSQCSKVFTRSDHLARHYLNHQPKEVYVCEKLVKNHNGESRVCGKTFVRKDLKERHLKRHKMLDEQDGKWEDESDQSPSQSVKHEELRAGEVQEEVEIPQTQPPVHVQNHQNHQPVQHQQNQHNVHNQQLQPLPNQGVQNHPLPNHQIPNQPLQGDMNVLPPQHQGMPPFGGPPQVHFPNHNPNIQIQGQMPHMGLRQQQVAPPPPLQMGPSPPDMYRMNPNMPQSQTDILSWLFTDQDPGLPKDLVQPYSSSSNISMSPEVAANGMPMDMTRQISPRQHSEISPMYYNAVPEAMINMNLQDLNFFSNNDNPLDEVFLRPSTDPTHLGDATAPKGPWNISSTNSSTPNTTDTLTPRSVGDHSPEALTSETIENRVAHHTAKNIAKNRHYHVDAVLVERLASCLPGVTLESLSNILRSSPTDPLVHDRLSFYLYGYWEIFHPKFSILHKPSFDTKTAEPLLLLAMIIVGCSYCRGSTSQIPRLKHCPEYNLATLVALPLRFTLFQHEDFRSPVRVWILQTLNLLEWCEKNRLQRHMHERAHIHHGTTVQLLRRSPFLGGNPTVANKELTSASEANTSAGEEDGSMTEDMDEAARSDQALFNKWVESESMKRVTFMTFYLDVIDYIKFRHNPQIPFFQLQLLNLPCEEDALWASYDINGSFKKTIRRQKKLQKANQNSNVRPLKNQNQIKPGMNFLSALKKIMKQGSPERAMSKVSFFTKSILFGGIVSIMHSMQQTELQSSFSQIMSSERYVKNRNQKWKEILTVVFDEYDHEIYAGSSGFTKDAFFNVNRWQCKFPMYHLAQIMGMSDLNHYDIAIYGGSPANMSVDATSKDFSIVQKKLNSMWTRSLPSVKKNIGDLINYKSVIHCYWLLWGLMLTPLGKDGNPTGQPLTYDWRVEHDIHDSLYAVSVATMVLWCFCYSVYGPESTKFAEHGGHLSLEDTRNLDKIAGFAGEDGYQYLFRIRQEFTEKIKSQNLLNECLLHSTRSTDEQMPTSQIVHKYSEILPMINNKQNISGLCFLVGTKLLRSEWSVLRENAKLIINCGLRSAGKAEVHCPDLFKDDFVN</sequence>
<feature type="compositionally biased region" description="Polar residues" evidence="8">
    <location>
        <begin position="591"/>
        <end position="602"/>
    </location>
</feature>
<dbReference type="GeneID" id="37009365"/>
<dbReference type="PANTHER" id="PTHR40626">
    <property type="entry name" value="MIP31509P"/>
    <property type="match status" value="1"/>
</dbReference>
<dbReference type="InterPro" id="IPR036236">
    <property type="entry name" value="Znf_C2H2_sf"/>
</dbReference>
<evidence type="ECO:0000256" key="1">
    <source>
        <dbReference type="ARBA" id="ARBA00004123"/>
    </source>
</evidence>
<dbReference type="Pfam" id="PF04082">
    <property type="entry name" value="Fungal_trans"/>
    <property type="match status" value="1"/>
</dbReference>
<dbReference type="SMART" id="SM00355">
    <property type="entry name" value="ZnF_C2H2"/>
    <property type="match status" value="2"/>
</dbReference>
<comment type="caution">
    <text evidence="10">The sequence shown here is derived from an EMBL/GenBank/DDBJ whole genome shotgun (WGS) entry which is preliminary data.</text>
</comment>
<evidence type="ECO:0000256" key="4">
    <source>
        <dbReference type="ARBA" id="ARBA00022771"/>
    </source>
</evidence>
<evidence type="ECO:0000256" key="5">
    <source>
        <dbReference type="ARBA" id="ARBA00022833"/>
    </source>
</evidence>
<feature type="region of interest" description="Disordered" evidence="8">
    <location>
        <begin position="88"/>
        <end position="111"/>
    </location>
</feature>
<evidence type="ECO:0000256" key="2">
    <source>
        <dbReference type="ARBA" id="ARBA00022723"/>
    </source>
</evidence>
<accession>A0A2V1B0T4</accession>
<name>A0A2V1B0T4_9ASCO</name>
<dbReference type="InterPro" id="IPR013087">
    <property type="entry name" value="Znf_C2H2_type"/>
</dbReference>
<feature type="compositionally biased region" description="Low complexity" evidence="8">
    <location>
        <begin position="361"/>
        <end position="382"/>
    </location>
</feature>
<comment type="subcellular location">
    <subcellularLocation>
        <location evidence="1">Nucleus</location>
    </subcellularLocation>
</comment>
<dbReference type="VEuPathDB" id="FungiDB:CXQ85_004035"/>
<dbReference type="GO" id="GO:0000978">
    <property type="term" value="F:RNA polymerase II cis-regulatory region sequence-specific DNA binding"/>
    <property type="evidence" value="ECO:0007669"/>
    <property type="project" value="InterPro"/>
</dbReference>
<dbReference type="GO" id="GO:0008270">
    <property type="term" value="F:zinc ion binding"/>
    <property type="evidence" value="ECO:0007669"/>
    <property type="project" value="UniProtKB-KW"/>
</dbReference>
<keyword evidence="5" id="KW-0862">Zinc</keyword>
<proteinExistence type="predicted"/>
<dbReference type="InterPro" id="IPR051059">
    <property type="entry name" value="VerF-like"/>
</dbReference>
<dbReference type="RefSeq" id="XP_025344682.1">
    <property type="nucleotide sequence ID" value="XM_025487666.1"/>
</dbReference>
<feature type="region of interest" description="Disordered" evidence="8">
    <location>
        <begin position="591"/>
        <end position="614"/>
    </location>
</feature>
<dbReference type="GO" id="GO:0006351">
    <property type="term" value="P:DNA-templated transcription"/>
    <property type="evidence" value="ECO:0007669"/>
    <property type="project" value="InterPro"/>
</dbReference>
<dbReference type="PROSITE" id="PS50157">
    <property type="entry name" value="ZINC_FINGER_C2H2_2"/>
    <property type="match status" value="1"/>
</dbReference>
<dbReference type="Gene3D" id="3.30.160.60">
    <property type="entry name" value="Classic Zinc Finger"/>
    <property type="match status" value="1"/>
</dbReference>
<evidence type="ECO:0000256" key="3">
    <source>
        <dbReference type="ARBA" id="ARBA00022737"/>
    </source>
</evidence>
<dbReference type="GO" id="GO:0000785">
    <property type="term" value="C:chromatin"/>
    <property type="evidence" value="ECO:0007669"/>
    <property type="project" value="TreeGrafter"/>
</dbReference>
<keyword evidence="2" id="KW-0479">Metal-binding</keyword>
<keyword evidence="3" id="KW-0677">Repeat</keyword>
<evidence type="ECO:0000256" key="8">
    <source>
        <dbReference type="SAM" id="MobiDB-lite"/>
    </source>
</evidence>
<feature type="region of interest" description="Disordered" evidence="8">
    <location>
        <begin position="344"/>
        <end position="388"/>
    </location>
</feature>
<feature type="domain" description="C2H2-type" evidence="9">
    <location>
        <begin position="24"/>
        <end position="51"/>
    </location>
</feature>
<feature type="compositionally biased region" description="Acidic residues" evidence="8">
    <location>
        <begin position="603"/>
        <end position="614"/>
    </location>
</feature>
<dbReference type="OrthoDB" id="1405595at2759"/>
<organism evidence="10 11">
    <name type="scientific">Candidozyma haemuli</name>
    <dbReference type="NCBI Taxonomy" id="45357"/>
    <lineage>
        <taxon>Eukaryota</taxon>
        <taxon>Fungi</taxon>
        <taxon>Dikarya</taxon>
        <taxon>Ascomycota</taxon>
        <taxon>Saccharomycotina</taxon>
        <taxon>Pichiomycetes</taxon>
        <taxon>Metschnikowiaceae</taxon>
        <taxon>Candidozyma</taxon>
    </lineage>
</organism>
<dbReference type="CDD" id="cd12148">
    <property type="entry name" value="fungal_TF_MHR"/>
    <property type="match status" value="1"/>
</dbReference>
<dbReference type="GO" id="GO:0005634">
    <property type="term" value="C:nucleus"/>
    <property type="evidence" value="ECO:0007669"/>
    <property type="project" value="UniProtKB-SubCell"/>
</dbReference>
<evidence type="ECO:0000259" key="9">
    <source>
        <dbReference type="PROSITE" id="PS50157"/>
    </source>
</evidence>
<dbReference type="AlphaFoldDB" id="A0A2V1B0T4"/>
<dbReference type="Proteomes" id="UP000244309">
    <property type="component" value="Unassembled WGS sequence"/>
</dbReference>
<dbReference type="STRING" id="45357.A0A2V1B0T4"/>
<evidence type="ECO:0000256" key="6">
    <source>
        <dbReference type="ARBA" id="ARBA00023242"/>
    </source>
</evidence>
<dbReference type="SUPFAM" id="SSF57667">
    <property type="entry name" value="beta-beta-alpha zinc fingers"/>
    <property type="match status" value="1"/>
</dbReference>
<dbReference type="PROSITE" id="PS00028">
    <property type="entry name" value="ZINC_FINGER_C2H2_1"/>
    <property type="match status" value="1"/>
</dbReference>
<keyword evidence="4 7" id="KW-0863">Zinc-finger</keyword>
<dbReference type="EMBL" id="PKFO01000011">
    <property type="protein sequence ID" value="PVH23742.1"/>
    <property type="molecule type" value="Genomic_DNA"/>
</dbReference>
<keyword evidence="11" id="KW-1185">Reference proteome</keyword>
<keyword evidence="6" id="KW-0539">Nucleus</keyword>
<reference evidence="10 11" key="1">
    <citation type="submission" date="2017-12" db="EMBL/GenBank/DDBJ databases">
        <title>Genome Sequence of a Multidrug-Resistant Candida haemulonii Isolate from a Patient with Chronic Leg Ulcers in Israel.</title>
        <authorList>
            <person name="Chow N.A."/>
            <person name="Gade L."/>
            <person name="Batra D."/>
            <person name="Rowe L.A."/>
            <person name="Ben-Ami R."/>
            <person name="Loparev V.N."/>
            <person name="Litvintseva A.P."/>
        </authorList>
    </citation>
    <scope>NUCLEOTIDE SEQUENCE [LARGE SCALE GENOMIC DNA]</scope>
    <source>
        <strain evidence="10 11">B11899</strain>
    </source>
</reference>
<evidence type="ECO:0000256" key="7">
    <source>
        <dbReference type="PROSITE-ProRule" id="PRU00042"/>
    </source>
</evidence>
<evidence type="ECO:0000313" key="10">
    <source>
        <dbReference type="EMBL" id="PVH23742.1"/>
    </source>
</evidence>
<gene>
    <name evidence="10" type="ORF">CXQ85_004035</name>
</gene>
<dbReference type="InterPro" id="IPR007219">
    <property type="entry name" value="XnlR_reg_dom"/>
</dbReference>
<protein>
    <recommendedName>
        <fullName evidence="9">C2H2-type domain-containing protein</fullName>
    </recommendedName>
</protein>